<dbReference type="SMART" id="SM00212">
    <property type="entry name" value="UBCc"/>
    <property type="match status" value="1"/>
</dbReference>
<evidence type="ECO:0000256" key="10">
    <source>
        <dbReference type="ARBA" id="ARBA00023306"/>
    </source>
</evidence>
<proteinExistence type="inferred from homology"/>
<keyword evidence="5 20" id="KW-0547">Nucleotide-binding</keyword>
<dbReference type="InterPro" id="IPR016135">
    <property type="entry name" value="UBQ-conjugating_enzyme/RWD"/>
</dbReference>
<dbReference type="OrthoDB" id="10253686at2759"/>
<gene>
    <name evidence="22" type="ORF">GWI33_016466</name>
</gene>
<comment type="catalytic activity">
    <reaction evidence="1">
        <text>S-ubiquitinyl-[E1 ubiquitin-activating enzyme]-L-cysteine + [E2 ubiquitin-conjugating enzyme]-L-cysteine = [E1 ubiquitin-activating enzyme]-L-cysteine + S-ubiquitinyl-[E2 ubiquitin-conjugating enzyme]-L-cysteine.</text>
        <dbReference type="EC" id="2.3.2.23"/>
    </reaction>
</comment>
<dbReference type="GO" id="GO:0061631">
    <property type="term" value="F:ubiquitin conjugating enzyme activity"/>
    <property type="evidence" value="ECO:0007669"/>
    <property type="project" value="UniProtKB-EC"/>
</dbReference>
<dbReference type="InterPro" id="IPR023313">
    <property type="entry name" value="UBQ-conjugating_AS"/>
</dbReference>
<dbReference type="PROSITE" id="PS00183">
    <property type="entry name" value="UBC_1"/>
    <property type="match status" value="1"/>
</dbReference>
<dbReference type="CDD" id="cd23791">
    <property type="entry name" value="UBCc_UBE2C"/>
    <property type="match status" value="1"/>
</dbReference>
<dbReference type="EC" id="2.3.2.23" evidence="2"/>
<dbReference type="InterPro" id="IPR000608">
    <property type="entry name" value="UBC"/>
</dbReference>
<keyword evidence="3" id="KW-0132">Cell division</keyword>
<keyword evidence="9" id="KW-0832">Ubl conjugation</keyword>
<dbReference type="FunFam" id="3.10.110.10:FF:000039">
    <property type="entry name" value="Ubiquitin-conjugating enzyme E2 C"/>
    <property type="match status" value="1"/>
</dbReference>
<name>A0A834HXY0_RHYFE</name>
<dbReference type="SUPFAM" id="SSF54495">
    <property type="entry name" value="UBC-like"/>
    <property type="match status" value="1"/>
</dbReference>
<evidence type="ECO:0000256" key="1">
    <source>
        <dbReference type="ARBA" id="ARBA00000485"/>
    </source>
</evidence>
<comment type="similarity">
    <text evidence="20">Belongs to the ubiquitin-conjugating enzyme family.</text>
</comment>
<keyword evidence="7 20" id="KW-0833">Ubl conjugation pathway</keyword>
<evidence type="ECO:0000256" key="9">
    <source>
        <dbReference type="ARBA" id="ARBA00022843"/>
    </source>
</evidence>
<dbReference type="Pfam" id="PF00179">
    <property type="entry name" value="UQ_con"/>
    <property type="match status" value="1"/>
</dbReference>
<organism evidence="22 23">
    <name type="scientific">Rhynchophorus ferrugineus</name>
    <name type="common">Red palm weevil</name>
    <name type="synonym">Curculio ferrugineus</name>
    <dbReference type="NCBI Taxonomy" id="354439"/>
    <lineage>
        <taxon>Eukaryota</taxon>
        <taxon>Metazoa</taxon>
        <taxon>Ecdysozoa</taxon>
        <taxon>Arthropoda</taxon>
        <taxon>Hexapoda</taxon>
        <taxon>Insecta</taxon>
        <taxon>Pterygota</taxon>
        <taxon>Neoptera</taxon>
        <taxon>Endopterygota</taxon>
        <taxon>Coleoptera</taxon>
        <taxon>Polyphaga</taxon>
        <taxon>Cucujiformia</taxon>
        <taxon>Curculionidae</taxon>
        <taxon>Dryophthorinae</taxon>
        <taxon>Rhynchophorus</taxon>
    </lineage>
</organism>
<dbReference type="InterPro" id="IPR050113">
    <property type="entry name" value="Ub_conjugating_enzyme"/>
</dbReference>
<evidence type="ECO:0000256" key="11">
    <source>
        <dbReference type="ARBA" id="ARBA00035845"/>
    </source>
</evidence>
<dbReference type="Gene3D" id="3.10.110.10">
    <property type="entry name" value="Ubiquitin Conjugating Enzyme"/>
    <property type="match status" value="1"/>
</dbReference>
<feature type="active site" description="Glycyl thioester intermediate" evidence="19">
    <location>
        <position position="116"/>
    </location>
</feature>
<evidence type="ECO:0000256" key="2">
    <source>
        <dbReference type="ARBA" id="ARBA00012486"/>
    </source>
</evidence>
<reference evidence="22" key="1">
    <citation type="submission" date="2020-08" db="EMBL/GenBank/DDBJ databases">
        <title>Genome sequencing and assembly of the red palm weevil Rhynchophorus ferrugineus.</title>
        <authorList>
            <person name="Dias G.B."/>
            <person name="Bergman C.M."/>
            <person name="Manee M."/>
        </authorList>
    </citation>
    <scope>NUCLEOTIDE SEQUENCE</scope>
    <source>
        <strain evidence="22">AA-2017</strain>
        <tissue evidence="22">Whole larva</tissue>
    </source>
</reference>
<evidence type="ECO:0000256" key="14">
    <source>
        <dbReference type="ARBA" id="ARBA00041791"/>
    </source>
</evidence>
<dbReference type="AlphaFoldDB" id="A0A834HXY0"/>
<comment type="catalytic activity">
    <reaction evidence="11">
        <text>S-ubiquitinyl-[E1 ubiquitin-activating enzyme]-L-cysteine + [acceptor protein]-L-lysine = [E1 ubiquitin-activating enzyme]-L-cysteine + N(6)-monoubiquitinyl-[acceptor protein]-L-lysine.</text>
        <dbReference type="EC" id="2.3.2.24"/>
    </reaction>
</comment>
<feature type="domain" description="UBC core" evidence="21">
    <location>
        <begin position="32"/>
        <end position="177"/>
    </location>
</feature>
<dbReference type="EC" id="2.3.2.24" evidence="12"/>
<evidence type="ECO:0000256" key="20">
    <source>
        <dbReference type="RuleBase" id="RU362109"/>
    </source>
</evidence>
<evidence type="ECO:0000313" key="22">
    <source>
        <dbReference type="EMBL" id="KAF7270575.1"/>
    </source>
</evidence>
<evidence type="ECO:0000259" key="21">
    <source>
        <dbReference type="PROSITE" id="PS50127"/>
    </source>
</evidence>
<evidence type="ECO:0000256" key="19">
    <source>
        <dbReference type="PROSITE-ProRule" id="PRU10133"/>
    </source>
</evidence>
<keyword evidence="10" id="KW-0131">Cell cycle</keyword>
<dbReference type="GO" id="GO:0005524">
    <property type="term" value="F:ATP binding"/>
    <property type="evidence" value="ECO:0007669"/>
    <property type="project" value="UniProtKB-UniRule"/>
</dbReference>
<evidence type="ECO:0000256" key="12">
    <source>
        <dbReference type="ARBA" id="ARBA00039076"/>
    </source>
</evidence>
<evidence type="ECO:0000256" key="4">
    <source>
        <dbReference type="ARBA" id="ARBA00022679"/>
    </source>
</evidence>
<dbReference type="GO" id="GO:0051301">
    <property type="term" value="P:cell division"/>
    <property type="evidence" value="ECO:0007669"/>
    <property type="project" value="UniProtKB-KW"/>
</dbReference>
<evidence type="ECO:0000256" key="16">
    <source>
        <dbReference type="ARBA" id="ARBA00042389"/>
    </source>
</evidence>
<evidence type="ECO:0000256" key="7">
    <source>
        <dbReference type="ARBA" id="ARBA00022786"/>
    </source>
</evidence>
<evidence type="ECO:0000256" key="17">
    <source>
        <dbReference type="ARBA" id="ARBA00042725"/>
    </source>
</evidence>
<evidence type="ECO:0000256" key="3">
    <source>
        <dbReference type="ARBA" id="ARBA00022618"/>
    </source>
</evidence>
<dbReference type="EMBL" id="JAACXV010014079">
    <property type="protein sequence ID" value="KAF7270575.1"/>
    <property type="molecule type" value="Genomic_DNA"/>
</dbReference>
<evidence type="ECO:0000256" key="18">
    <source>
        <dbReference type="ARBA" id="ARBA00058373"/>
    </source>
</evidence>
<protein>
    <recommendedName>
        <fullName evidence="13">Ubiquitin-conjugating enzyme E2 C</fullName>
        <ecNumber evidence="2">2.3.2.23</ecNumber>
        <ecNumber evidence="12">2.3.2.24</ecNumber>
    </recommendedName>
    <alternativeName>
        <fullName evidence="17">(E3-independent) E2 ubiquitin-conjugating enzyme C</fullName>
    </alternativeName>
    <alternativeName>
        <fullName evidence="14">E2 ubiquitin-conjugating enzyme C</fullName>
    </alternativeName>
    <alternativeName>
        <fullName evidence="16">Ubiquitin carrier protein C</fullName>
    </alternativeName>
    <alternativeName>
        <fullName evidence="15">Ubiquitin-protein ligase C</fullName>
    </alternativeName>
</protein>
<evidence type="ECO:0000256" key="8">
    <source>
        <dbReference type="ARBA" id="ARBA00022840"/>
    </source>
</evidence>
<keyword evidence="6" id="KW-0498">Mitosis</keyword>
<keyword evidence="8 20" id="KW-0067">ATP-binding</keyword>
<sequence>MAQNINPFLEQQTTGIVKENDISKRPQSDSHAVTKRLHKELMTLMMSPDKSISAFPEGENLFRWIGTIMGPKDSVYETLKFKLSFQFPNSYPYTAPLVKFITPCFHPNVDTNGNICLDILKDKWSALYDVRTILLSIQALLGEPNIDSPLNALAAETWSKKDDYHKYVMDMYKEVQIN</sequence>
<keyword evidence="4" id="KW-0808">Transferase</keyword>
<evidence type="ECO:0000256" key="13">
    <source>
        <dbReference type="ARBA" id="ARBA00039887"/>
    </source>
</evidence>
<evidence type="ECO:0000256" key="15">
    <source>
        <dbReference type="ARBA" id="ARBA00042312"/>
    </source>
</evidence>
<comment type="caution">
    <text evidence="22">The sequence shown here is derived from an EMBL/GenBank/DDBJ whole genome shotgun (WGS) entry which is preliminary data.</text>
</comment>
<dbReference type="PROSITE" id="PS50127">
    <property type="entry name" value="UBC_2"/>
    <property type="match status" value="1"/>
</dbReference>
<accession>A0A834HXY0</accession>
<evidence type="ECO:0000256" key="5">
    <source>
        <dbReference type="ARBA" id="ARBA00022741"/>
    </source>
</evidence>
<dbReference type="Proteomes" id="UP000625711">
    <property type="component" value="Unassembled WGS sequence"/>
</dbReference>
<evidence type="ECO:0000313" key="23">
    <source>
        <dbReference type="Proteomes" id="UP000625711"/>
    </source>
</evidence>
<keyword evidence="23" id="KW-1185">Reference proteome</keyword>
<evidence type="ECO:0000256" key="6">
    <source>
        <dbReference type="ARBA" id="ARBA00022776"/>
    </source>
</evidence>
<dbReference type="PANTHER" id="PTHR24067">
    <property type="entry name" value="UBIQUITIN-CONJUGATING ENZYME E2"/>
    <property type="match status" value="1"/>
</dbReference>
<comment type="function">
    <text evidence="18">Accepts ubiquitin from the E1 complex and catalyzes its covalent attachment to other proteins. In vitro catalyzes 'Lys-11'- and 'Lys-48'-linked polyubiquitination. Acts as an essential factor of the anaphase promoting complex/cyclosome (APC/C), a cell cycle-regulated ubiquitin ligase that controls progression through mitosis. Acts by initiating 'Lys-11'-linked polyubiquitin chains on APC/C substrates, leading to the degradation of APC/C substrates by the proteasome and promoting mitotic exit.</text>
</comment>